<reference evidence="2 3" key="1">
    <citation type="submission" date="2016-03" db="EMBL/GenBank/DDBJ databases">
        <title>EvidentialGene: Evidence-directed Construction of Genes on Genomes.</title>
        <authorList>
            <person name="Gilbert D.G."/>
            <person name="Choi J.-H."/>
            <person name="Mockaitis K."/>
            <person name="Colbourne J."/>
            <person name="Pfrender M."/>
        </authorList>
    </citation>
    <scope>NUCLEOTIDE SEQUENCE [LARGE SCALE GENOMIC DNA]</scope>
    <source>
        <strain evidence="2 3">Xinb3</strain>
        <tissue evidence="2">Complete organism</tissue>
    </source>
</reference>
<dbReference type="EMBL" id="LRGB01006999">
    <property type="protein sequence ID" value="KZS01377.1"/>
    <property type="molecule type" value="Genomic_DNA"/>
</dbReference>
<proteinExistence type="predicted"/>
<feature type="transmembrane region" description="Helical" evidence="1">
    <location>
        <begin position="12"/>
        <end position="30"/>
    </location>
</feature>
<keyword evidence="1" id="KW-0472">Membrane</keyword>
<dbReference type="Proteomes" id="UP000076858">
    <property type="component" value="Unassembled WGS sequence"/>
</dbReference>
<feature type="transmembrane region" description="Helical" evidence="1">
    <location>
        <begin position="36"/>
        <end position="53"/>
    </location>
</feature>
<protein>
    <submittedName>
        <fullName evidence="2">Uncharacterized protein</fullName>
    </submittedName>
</protein>
<gene>
    <name evidence="2" type="ORF">APZ42_001989</name>
</gene>
<dbReference type="AlphaFoldDB" id="A0A164IL84"/>
<name>A0A164IL84_9CRUS</name>
<evidence type="ECO:0000313" key="3">
    <source>
        <dbReference type="Proteomes" id="UP000076858"/>
    </source>
</evidence>
<evidence type="ECO:0000313" key="2">
    <source>
        <dbReference type="EMBL" id="KZS01377.1"/>
    </source>
</evidence>
<accession>A0A164IL84</accession>
<evidence type="ECO:0000256" key="1">
    <source>
        <dbReference type="SAM" id="Phobius"/>
    </source>
</evidence>
<keyword evidence="1" id="KW-0812">Transmembrane</keyword>
<organism evidence="2 3">
    <name type="scientific">Daphnia magna</name>
    <dbReference type="NCBI Taxonomy" id="35525"/>
    <lineage>
        <taxon>Eukaryota</taxon>
        <taxon>Metazoa</taxon>
        <taxon>Ecdysozoa</taxon>
        <taxon>Arthropoda</taxon>
        <taxon>Crustacea</taxon>
        <taxon>Branchiopoda</taxon>
        <taxon>Diplostraca</taxon>
        <taxon>Cladocera</taxon>
        <taxon>Anomopoda</taxon>
        <taxon>Daphniidae</taxon>
        <taxon>Daphnia</taxon>
    </lineage>
</organism>
<keyword evidence="1" id="KW-1133">Transmembrane helix</keyword>
<sequence>MYLLASRSYLSWIDFILVSACISAMGVEFIHPRIDLIILFCVVSNFRIFVFEIDKRNTVP</sequence>
<keyword evidence="3" id="KW-1185">Reference proteome</keyword>
<comment type="caution">
    <text evidence="2">The sequence shown here is derived from an EMBL/GenBank/DDBJ whole genome shotgun (WGS) entry which is preliminary data.</text>
</comment>